<dbReference type="AlphaFoldDB" id="A0A142VVS5"/>
<dbReference type="STRING" id="1219058.AOA14_04615"/>
<dbReference type="NCBIfam" id="NF006615">
    <property type="entry name" value="PRK09182.1"/>
    <property type="match status" value="1"/>
</dbReference>
<dbReference type="SUPFAM" id="SSF53098">
    <property type="entry name" value="Ribonuclease H-like"/>
    <property type="match status" value="1"/>
</dbReference>
<dbReference type="Gene3D" id="3.30.420.10">
    <property type="entry name" value="Ribonuclease H-like superfamily/Ribonuclease H"/>
    <property type="match status" value="1"/>
</dbReference>
<proteinExistence type="predicted"/>
<evidence type="ECO:0000313" key="2">
    <source>
        <dbReference type="EMBL" id="AMU93884.1"/>
    </source>
</evidence>
<dbReference type="RefSeq" id="WP_062900954.1">
    <property type="nucleotide sequence ID" value="NZ_CP013342.1"/>
</dbReference>
<protein>
    <submittedName>
        <fullName evidence="2">DNA polymerase III subunit epsilon</fullName>
    </submittedName>
</protein>
<dbReference type="CDD" id="cd06127">
    <property type="entry name" value="DEDDh"/>
    <property type="match status" value="1"/>
</dbReference>
<accession>A0A142VVS5</accession>
<dbReference type="GO" id="GO:0003676">
    <property type="term" value="F:nucleic acid binding"/>
    <property type="evidence" value="ECO:0007669"/>
    <property type="project" value="InterPro"/>
</dbReference>
<reference evidence="3" key="1">
    <citation type="submission" date="2015-11" db="EMBL/GenBank/DDBJ databases">
        <title>Complete genome sequence of a polyethylene glycol-degrading strain Sphingopyxis terrae strain 203-1 (NBRC 15098).</title>
        <authorList>
            <person name="Yoshiyuki O."/>
            <person name="Shouta N."/>
            <person name="Nagata Y."/>
            <person name="Numata M."/>
            <person name="Tsuchikane K."/>
            <person name="Hosoyama A."/>
            <person name="Yamazoe A."/>
            <person name="Tsuda M."/>
            <person name="Fujita N."/>
            <person name="Kawai F."/>
        </authorList>
    </citation>
    <scope>NUCLEOTIDE SEQUENCE [LARGE SCALE GENOMIC DNA]</scope>
    <source>
        <strain evidence="3">203-1</strain>
    </source>
</reference>
<dbReference type="InterPro" id="IPR036397">
    <property type="entry name" value="RNaseH_sf"/>
</dbReference>
<evidence type="ECO:0000313" key="3">
    <source>
        <dbReference type="Proteomes" id="UP000076234"/>
    </source>
</evidence>
<reference evidence="2 3" key="2">
    <citation type="journal article" date="2016" name="Genome Announc.">
        <title>Complete Genome Sequence of Sphingopyxis terrae Strain 203-1 (NBRC 111660), a Polyethylene Glycol Degrader.</title>
        <authorList>
            <person name="Ohtsubo Y."/>
            <person name="Nonoyama S."/>
            <person name="Nagata Y."/>
            <person name="Numata M."/>
            <person name="Tsuchikane K."/>
            <person name="Hosoyama A."/>
            <person name="Yamazoe A."/>
            <person name="Tsuda M."/>
            <person name="Fujita N."/>
            <person name="Kawai F."/>
        </authorList>
    </citation>
    <scope>NUCLEOTIDE SEQUENCE [LARGE SCALE GENOMIC DNA]</scope>
    <source>
        <strain evidence="2 3">203-1</strain>
    </source>
</reference>
<evidence type="ECO:0000259" key="1">
    <source>
        <dbReference type="SMART" id="SM00479"/>
    </source>
</evidence>
<dbReference type="Proteomes" id="UP000076234">
    <property type="component" value="Chromosome"/>
</dbReference>
<gene>
    <name evidence="2" type="ORF">AOA14_04615</name>
</gene>
<dbReference type="EMBL" id="CP013342">
    <property type="protein sequence ID" value="AMU93884.1"/>
    <property type="molecule type" value="Genomic_DNA"/>
</dbReference>
<organism evidence="2 3">
    <name type="scientific">Sphingopyxis terrae subsp. terrae NBRC 15098</name>
    <dbReference type="NCBI Taxonomy" id="1219058"/>
    <lineage>
        <taxon>Bacteria</taxon>
        <taxon>Pseudomonadati</taxon>
        <taxon>Pseudomonadota</taxon>
        <taxon>Alphaproteobacteria</taxon>
        <taxon>Sphingomonadales</taxon>
        <taxon>Sphingomonadaceae</taxon>
        <taxon>Sphingopyxis</taxon>
    </lineage>
</organism>
<dbReference type="InterPro" id="IPR013520">
    <property type="entry name" value="Ribonucl_H"/>
</dbReference>
<dbReference type="InterPro" id="IPR012337">
    <property type="entry name" value="RNaseH-like_sf"/>
</dbReference>
<dbReference type="SMART" id="SM00479">
    <property type="entry name" value="EXOIII"/>
    <property type="match status" value="1"/>
</dbReference>
<dbReference type="GO" id="GO:0004527">
    <property type="term" value="F:exonuclease activity"/>
    <property type="evidence" value="ECO:0007669"/>
    <property type="project" value="UniProtKB-ARBA"/>
</dbReference>
<feature type="domain" description="Exonuclease" evidence="1">
    <location>
        <begin position="47"/>
        <end position="212"/>
    </location>
</feature>
<sequence length="293" mass="32256">MTIHNDVASFEAALRLCASCADVRILRRVRPIAELVNDGPPIGRTRRIAIVDTETTSVDVQTAKVIEIAAAVVLVDEAGEIRAIDTALRGLRDPGIPIPAEVLRLTGISKDDVAGRGLNVPRWEALLGGSDLIVAHNAAYDAPIVERLLPGIKGHAWACSMREIDWAAHGFDGAKLGHLLMQMGYFSTGHRADADVISLAHLLTYRPDGARALIAELLARAAQSSLRIEATGAPFDKRHLLKARGYRWDAREKVWWREIAEAAHEAEALWLSRDAELRATPRVTQLSWHTRYR</sequence>
<dbReference type="KEGG" id="ster:AOA14_04615"/>
<dbReference type="GO" id="GO:0006259">
    <property type="term" value="P:DNA metabolic process"/>
    <property type="evidence" value="ECO:0007669"/>
    <property type="project" value="UniProtKB-ARBA"/>
</dbReference>
<dbReference type="Pfam" id="PF00929">
    <property type="entry name" value="RNase_T"/>
    <property type="match status" value="1"/>
</dbReference>
<name>A0A142VVS5_9SPHN</name>